<feature type="transmembrane region" description="Helical" evidence="1">
    <location>
        <begin position="6"/>
        <end position="26"/>
    </location>
</feature>
<accession>A0A1F6NF09</accession>
<keyword evidence="1" id="KW-0472">Membrane</keyword>
<dbReference type="STRING" id="1798697.A2373_02335"/>
<gene>
    <name evidence="2" type="ORF">A2373_02335</name>
</gene>
<dbReference type="Gene3D" id="2.60.40.1120">
    <property type="entry name" value="Carboxypeptidase-like, regulatory domain"/>
    <property type="match status" value="1"/>
</dbReference>
<feature type="transmembrane region" description="Helical" evidence="1">
    <location>
        <begin position="170"/>
        <end position="190"/>
    </location>
</feature>
<keyword evidence="1" id="KW-0812">Transmembrane</keyword>
<feature type="transmembrane region" description="Helical" evidence="1">
    <location>
        <begin position="66"/>
        <end position="86"/>
    </location>
</feature>
<evidence type="ECO:0008006" key="4">
    <source>
        <dbReference type="Google" id="ProtNLM"/>
    </source>
</evidence>
<feature type="transmembrane region" description="Helical" evidence="1">
    <location>
        <begin position="33"/>
        <end position="54"/>
    </location>
</feature>
<evidence type="ECO:0000256" key="1">
    <source>
        <dbReference type="SAM" id="Phobius"/>
    </source>
</evidence>
<feature type="transmembrane region" description="Helical" evidence="1">
    <location>
        <begin position="98"/>
        <end position="120"/>
    </location>
</feature>
<dbReference type="EMBL" id="MFQS01000044">
    <property type="protein sequence ID" value="OGH82313.1"/>
    <property type="molecule type" value="Genomic_DNA"/>
</dbReference>
<sequence length="319" mass="35972">MSENFVLVLENSFYILIAIIIFLTLHRRGRDRLLLAIGWLFALTAGLNLLFYIPNYLDIPQFVRNIIDYLKLFGNTGVFFAIAAYASHQLGLLQNNKVVKTIFIAGFFAIFIFIFIYILSLDTVNTNETYQDIFSRISNWVRFAFFSISVLFVLSVYASLGWQMRKEKTALNYITTTGLGLGLMLVALILREGVKIITPLNNLSVDIVAFLSIGLIITGAIFQTSSSMSPGFVYDYATKKPIPLALVRIFRASDSKLIESRIARDDGHYDVLLEPGEYKVEVTAKGYTFPSKKGGYRGETFRVHKPTMLAMDISLDQGE</sequence>
<evidence type="ECO:0000313" key="3">
    <source>
        <dbReference type="Proteomes" id="UP000176300"/>
    </source>
</evidence>
<feature type="transmembrane region" description="Helical" evidence="1">
    <location>
        <begin position="140"/>
        <end position="158"/>
    </location>
</feature>
<protein>
    <recommendedName>
        <fullName evidence="4">Carboxypeptidase regulatory-like domain-containing protein</fullName>
    </recommendedName>
</protein>
<evidence type="ECO:0000313" key="2">
    <source>
        <dbReference type="EMBL" id="OGH82313.1"/>
    </source>
</evidence>
<keyword evidence="1" id="KW-1133">Transmembrane helix</keyword>
<proteinExistence type="predicted"/>
<reference evidence="2 3" key="1">
    <citation type="journal article" date="2016" name="Nat. Commun.">
        <title>Thousands of microbial genomes shed light on interconnected biogeochemical processes in an aquifer system.</title>
        <authorList>
            <person name="Anantharaman K."/>
            <person name="Brown C.T."/>
            <person name="Hug L.A."/>
            <person name="Sharon I."/>
            <person name="Castelle C.J."/>
            <person name="Probst A.J."/>
            <person name="Thomas B.C."/>
            <person name="Singh A."/>
            <person name="Wilkins M.J."/>
            <person name="Karaoz U."/>
            <person name="Brodie E.L."/>
            <person name="Williams K.H."/>
            <person name="Hubbard S.S."/>
            <person name="Banfield J.F."/>
        </authorList>
    </citation>
    <scope>NUCLEOTIDE SEQUENCE [LARGE SCALE GENOMIC DNA]</scope>
</reference>
<dbReference type="Proteomes" id="UP000176300">
    <property type="component" value="Unassembled WGS sequence"/>
</dbReference>
<comment type="caution">
    <text evidence="2">The sequence shown here is derived from an EMBL/GenBank/DDBJ whole genome shotgun (WGS) entry which is preliminary data.</text>
</comment>
<feature type="transmembrane region" description="Helical" evidence="1">
    <location>
        <begin position="202"/>
        <end position="222"/>
    </location>
</feature>
<organism evidence="2 3">
    <name type="scientific">Candidatus Magasanikbacteria bacterium RIFOXYB1_FULL_40_15</name>
    <dbReference type="NCBI Taxonomy" id="1798697"/>
    <lineage>
        <taxon>Bacteria</taxon>
        <taxon>Candidatus Magasanikiibacteriota</taxon>
    </lineage>
</organism>
<dbReference type="InterPro" id="IPR008969">
    <property type="entry name" value="CarboxyPept-like_regulatory"/>
</dbReference>
<dbReference type="SUPFAM" id="SSF49464">
    <property type="entry name" value="Carboxypeptidase regulatory domain-like"/>
    <property type="match status" value="1"/>
</dbReference>
<name>A0A1F6NF09_9BACT</name>
<dbReference type="AlphaFoldDB" id="A0A1F6NF09"/>